<keyword evidence="1" id="KW-0539">Nucleus</keyword>
<dbReference type="AlphaFoldDB" id="A0A098VST2"/>
<dbReference type="GeneID" id="25259281"/>
<dbReference type="VEuPathDB" id="MicrosporidiaDB:DI09_265p20"/>
<dbReference type="GO" id="GO:0005847">
    <property type="term" value="C:mRNA cleavage and polyadenylation specificity factor complex"/>
    <property type="evidence" value="ECO:0007669"/>
    <property type="project" value="InterPro"/>
</dbReference>
<accession>A0A098VST2</accession>
<reference evidence="3 4" key="1">
    <citation type="submission" date="2014-04" db="EMBL/GenBank/DDBJ databases">
        <title>A new species of microsporidia sheds light on the evolution of extreme parasitism.</title>
        <authorList>
            <person name="Haag K.L."/>
            <person name="James T.Y."/>
            <person name="Larsson R."/>
            <person name="Schaer T.M."/>
            <person name="Refardt D."/>
            <person name="Pombert J.-F."/>
            <person name="Ebert D."/>
        </authorList>
    </citation>
    <scope>NUCLEOTIDE SEQUENCE [LARGE SCALE GENOMIC DNA]</scope>
    <source>
        <strain evidence="3 4">UGP3</strain>
        <tissue evidence="3">Spores</tissue>
    </source>
</reference>
<evidence type="ECO:0000256" key="1">
    <source>
        <dbReference type="RuleBase" id="RU365006"/>
    </source>
</evidence>
<dbReference type="InterPro" id="IPR001279">
    <property type="entry name" value="Metallo-B-lactamas"/>
</dbReference>
<evidence type="ECO:0000313" key="4">
    <source>
        <dbReference type="Proteomes" id="UP000029725"/>
    </source>
</evidence>
<proteinExistence type="inferred from homology"/>
<dbReference type="PANTHER" id="PTHR45922:SF1">
    <property type="entry name" value="CLEAVAGE AND POLYADENYLATION SPECIFICITY FACTOR SUBUNIT 2"/>
    <property type="match status" value="1"/>
</dbReference>
<comment type="similarity">
    <text evidence="1">Belongs to the metallo-beta-lactamase superfamily. RNA-metabolizing metallo-beta-lactamase-like family. CPSF2/YSH1 subfamily.</text>
</comment>
<dbReference type="InterPro" id="IPR036866">
    <property type="entry name" value="RibonucZ/Hydroxyglut_hydro"/>
</dbReference>
<organism evidence="3 4">
    <name type="scientific">Mitosporidium daphniae</name>
    <dbReference type="NCBI Taxonomy" id="1485682"/>
    <lineage>
        <taxon>Eukaryota</taxon>
        <taxon>Fungi</taxon>
        <taxon>Fungi incertae sedis</taxon>
        <taxon>Microsporidia</taxon>
        <taxon>Mitosporidium</taxon>
    </lineage>
</organism>
<dbReference type="Gene3D" id="3.40.50.10890">
    <property type="match status" value="1"/>
</dbReference>
<sequence>MDRDEAPAATSLLYLTSLVDESFETSSFRPYCYLLEIDNTKILLDGGVSISSSGVVLGSTLQSFKTLLKDVSLVLCSHASVEFIGGLPLILPMLPASAPIYMTLATQCMARILFSDLQSSIFVKEHDEKKDENEPASLVRVSHSQLYPPHAIEHLFKRIVTLRYSQSFTIENIIISPFAAGASLGGAYWRIRKGTDDIIYAVGISTKRERKSRDTELVEMISLHLKANPSGDILVICPAVGKTLELILLLDAYWQLSKAPAQLIITGVEACRLIDFAQSMLEWMGDSVLKAFSTTRENPFALKHAKYVRELDPKDPYDKSRRVVLLATADEHLQCSSSYGRQLFMEQFSKNPKSFVIFTNNN</sequence>
<keyword evidence="4" id="KW-1185">Reference proteome</keyword>
<keyword evidence="1" id="KW-0507">mRNA processing</keyword>
<evidence type="ECO:0000313" key="3">
    <source>
        <dbReference type="EMBL" id="KGG51834.1"/>
    </source>
</evidence>
<dbReference type="EMBL" id="JMKJ01000183">
    <property type="protein sequence ID" value="KGG51834.1"/>
    <property type="molecule type" value="Genomic_DNA"/>
</dbReference>
<comment type="subcellular location">
    <subcellularLocation>
        <location evidence="1">Nucleus</location>
    </subcellularLocation>
</comment>
<dbReference type="InterPro" id="IPR027075">
    <property type="entry name" value="CPSF2"/>
</dbReference>
<dbReference type="GO" id="GO:0003723">
    <property type="term" value="F:RNA binding"/>
    <property type="evidence" value="ECO:0007669"/>
    <property type="project" value="UniProtKB-KW"/>
</dbReference>
<feature type="non-terminal residue" evidence="3">
    <location>
        <position position="362"/>
    </location>
</feature>
<dbReference type="HOGENOM" id="CLU_002227_2_0_1"/>
<evidence type="ECO:0000259" key="2">
    <source>
        <dbReference type="Pfam" id="PF16661"/>
    </source>
</evidence>
<dbReference type="Proteomes" id="UP000029725">
    <property type="component" value="Unassembled WGS sequence"/>
</dbReference>
<dbReference type="OrthoDB" id="64353at2759"/>
<feature type="domain" description="Metallo-beta-lactamase" evidence="2">
    <location>
        <begin position="34"/>
        <end position="212"/>
    </location>
</feature>
<comment type="caution">
    <text evidence="3">The sequence shown here is derived from an EMBL/GenBank/DDBJ whole genome shotgun (WGS) entry which is preliminary data.</text>
</comment>
<protein>
    <recommendedName>
        <fullName evidence="1">Cleavage and polyadenylation specificity factor subunit 2</fullName>
    </recommendedName>
    <alternativeName>
        <fullName evidence="1">Cleavage and polyadenylation specificity factor 100 kDa subunit</fullName>
    </alternativeName>
</protein>
<dbReference type="Pfam" id="PF16661">
    <property type="entry name" value="Lactamase_B_6"/>
    <property type="match status" value="1"/>
</dbReference>
<dbReference type="SUPFAM" id="SSF56281">
    <property type="entry name" value="Metallo-hydrolase/oxidoreductase"/>
    <property type="match status" value="1"/>
</dbReference>
<gene>
    <name evidence="3" type="ORF">DI09_265p20</name>
</gene>
<dbReference type="GO" id="GO:0006398">
    <property type="term" value="P:mRNA 3'-end processing by stem-loop binding and cleavage"/>
    <property type="evidence" value="ECO:0007669"/>
    <property type="project" value="InterPro"/>
</dbReference>
<keyword evidence="1" id="KW-0694">RNA-binding</keyword>
<dbReference type="PANTHER" id="PTHR45922">
    <property type="entry name" value="CLEAVAGE AND POLYADENYLATION SPECIFICITY FACTOR SUBUNIT 2"/>
    <property type="match status" value="1"/>
</dbReference>
<dbReference type="RefSeq" id="XP_013238270.1">
    <property type="nucleotide sequence ID" value="XM_013382816.1"/>
</dbReference>
<name>A0A098VST2_9MICR</name>
<dbReference type="Gene3D" id="3.60.15.10">
    <property type="entry name" value="Ribonuclease Z/Hydroxyacylglutathione hydrolase-like"/>
    <property type="match status" value="1"/>
</dbReference>